<protein>
    <recommendedName>
        <fullName evidence="4">Helicase C-terminal domain-containing protein</fullName>
    </recommendedName>
</protein>
<reference evidence="5" key="1">
    <citation type="submission" date="2023-04" db="EMBL/GenBank/DDBJ databases">
        <authorList>
            <person name="Vijverberg K."/>
            <person name="Xiong W."/>
            <person name="Schranz E."/>
        </authorList>
    </citation>
    <scope>NUCLEOTIDE SEQUENCE</scope>
</reference>
<keyword evidence="2" id="KW-0378">Hydrolase</keyword>
<dbReference type="Pfam" id="PF00271">
    <property type="entry name" value="Helicase_C"/>
    <property type="match status" value="1"/>
</dbReference>
<evidence type="ECO:0000256" key="3">
    <source>
        <dbReference type="ARBA" id="ARBA00022840"/>
    </source>
</evidence>
<dbReference type="Gene3D" id="3.40.50.300">
    <property type="entry name" value="P-loop containing nucleotide triphosphate hydrolases"/>
    <property type="match status" value="1"/>
</dbReference>
<evidence type="ECO:0000259" key="4">
    <source>
        <dbReference type="Pfam" id="PF00271"/>
    </source>
</evidence>
<gene>
    <name evidence="5" type="ORF">LSALG_LOCUS4915</name>
</gene>
<dbReference type="GO" id="GO:0005524">
    <property type="term" value="F:ATP binding"/>
    <property type="evidence" value="ECO:0007669"/>
    <property type="project" value="UniProtKB-KW"/>
</dbReference>
<keyword evidence="3" id="KW-0067">ATP-binding</keyword>
<dbReference type="InterPro" id="IPR027417">
    <property type="entry name" value="P-loop_NTPase"/>
</dbReference>
<dbReference type="PANTHER" id="PTHR47157">
    <property type="entry name" value="CHROMODOMAIN-HELICASE-DNA-BINDING PROTEIN 1-LIKE"/>
    <property type="match status" value="1"/>
</dbReference>
<dbReference type="Proteomes" id="UP001177003">
    <property type="component" value="Chromosome 0"/>
</dbReference>
<dbReference type="SUPFAM" id="SSF52540">
    <property type="entry name" value="P-loop containing nucleoside triphosphate hydrolases"/>
    <property type="match status" value="1"/>
</dbReference>
<evidence type="ECO:0000313" key="5">
    <source>
        <dbReference type="EMBL" id="CAI9264258.1"/>
    </source>
</evidence>
<dbReference type="GO" id="GO:0006281">
    <property type="term" value="P:DNA repair"/>
    <property type="evidence" value="ECO:0007669"/>
    <property type="project" value="InterPro"/>
</dbReference>
<dbReference type="GO" id="GO:0016787">
    <property type="term" value="F:hydrolase activity"/>
    <property type="evidence" value="ECO:0007669"/>
    <property type="project" value="UniProtKB-KW"/>
</dbReference>
<name>A0AA35YAN2_LACSI</name>
<dbReference type="EMBL" id="OX465086">
    <property type="protein sequence ID" value="CAI9264258.1"/>
    <property type="molecule type" value="Genomic_DNA"/>
</dbReference>
<dbReference type="PANTHER" id="PTHR47157:SF1">
    <property type="entry name" value="CHROMODOMAIN-HELICASE-DNA-BINDING PROTEIN 1-LIKE"/>
    <property type="match status" value="1"/>
</dbReference>
<dbReference type="InterPro" id="IPR031053">
    <property type="entry name" value="ALC1"/>
</dbReference>
<evidence type="ECO:0000256" key="1">
    <source>
        <dbReference type="ARBA" id="ARBA00022741"/>
    </source>
</evidence>
<organism evidence="5 6">
    <name type="scientific">Lactuca saligna</name>
    <name type="common">Willowleaf lettuce</name>
    <dbReference type="NCBI Taxonomy" id="75948"/>
    <lineage>
        <taxon>Eukaryota</taxon>
        <taxon>Viridiplantae</taxon>
        <taxon>Streptophyta</taxon>
        <taxon>Embryophyta</taxon>
        <taxon>Tracheophyta</taxon>
        <taxon>Spermatophyta</taxon>
        <taxon>Magnoliopsida</taxon>
        <taxon>eudicotyledons</taxon>
        <taxon>Gunneridae</taxon>
        <taxon>Pentapetalae</taxon>
        <taxon>asterids</taxon>
        <taxon>campanulids</taxon>
        <taxon>Asterales</taxon>
        <taxon>Asteraceae</taxon>
        <taxon>Cichorioideae</taxon>
        <taxon>Cichorieae</taxon>
        <taxon>Lactucinae</taxon>
        <taxon>Lactuca</taxon>
    </lineage>
</organism>
<evidence type="ECO:0000256" key="2">
    <source>
        <dbReference type="ARBA" id="ARBA00022801"/>
    </source>
</evidence>
<dbReference type="CDD" id="cd18793">
    <property type="entry name" value="SF2_C_SNF"/>
    <property type="match status" value="1"/>
</dbReference>
<evidence type="ECO:0000313" key="6">
    <source>
        <dbReference type="Proteomes" id="UP001177003"/>
    </source>
</evidence>
<dbReference type="InterPro" id="IPR049730">
    <property type="entry name" value="SNF2/RAD54-like_C"/>
</dbReference>
<keyword evidence="6" id="KW-1185">Reference proteome</keyword>
<dbReference type="AlphaFoldDB" id="A0AA35YAN2"/>
<accession>A0AA35YAN2</accession>
<dbReference type="GO" id="GO:0006338">
    <property type="term" value="P:chromatin remodeling"/>
    <property type="evidence" value="ECO:0007669"/>
    <property type="project" value="InterPro"/>
</dbReference>
<dbReference type="InterPro" id="IPR001650">
    <property type="entry name" value="Helicase_C-like"/>
</dbReference>
<proteinExistence type="predicted"/>
<sequence>MFVDIVVYFVGTAVGVDSNLHEEAVLVVEHGKPVNDHNTPDLNFPDTVVPGMPEFDRKLGAPAKRMAPLVTLQKKVYMSILRRELPKLQALSSGTCSHQSLENIVTQLRKAGSHPHLFAGIEPEPYEEGEHLVQASGKLVVLDQLLQKLHTSGHRVLLFAQMTHTLDVLQDYMELRKYPYERLDGSIRPEEQFAAIRSFSRKSGIGNSNSEADSDRAGGVGLNLVGLNLVAANTMTRERALRNWVFEETTGNIHREFGSGYPGGEITIAAFYY</sequence>
<keyword evidence="1" id="KW-0547">Nucleotide-binding</keyword>
<feature type="domain" description="Helicase C-terminal" evidence="4">
    <location>
        <begin position="138"/>
        <end position="231"/>
    </location>
</feature>
<dbReference type="GO" id="GO:0003678">
    <property type="term" value="F:DNA helicase activity"/>
    <property type="evidence" value="ECO:0007669"/>
    <property type="project" value="InterPro"/>
</dbReference>